<keyword evidence="5" id="KW-0408">Iron</keyword>
<proteinExistence type="inferred from homology"/>
<evidence type="ECO:0000256" key="3">
    <source>
        <dbReference type="ARBA" id="ARBA00022723"/>
    </source>
</evidence>
<comment type="similarity">
    <text evidence="1">Belongs to the cytochrome P450 family.</text>
</comment>
<sequence>MNIDLVDQDHYATFGPPHEQMRWLREHAPVYWHEGEPGFWAVTRHEDVVHVSRHSDLFSSARRLALFNEMPEEQRELQRMMMLNQDPPEHTRRRSLVNRGFTPRTIRALEQHIRDICDDLLDQCSGEGDFVTDLAAPLPLYVICELLGAPVADRDKIFAWSNRMIGAQDPDYAASPEEGGAAAMEVYAYASELAAQRRAAPRDDIVTKLLQSDENGESLTENEFELFVLLLVVAGNETTRNAASGGMLTLFEHPDQWDRLVADPSLAATAADEIVRWVSPVNLFRRTATADLTLGGQQVKADDKVVVFYSSANRDASVFSDPEVFDIGRSPNPHIGFGGGGAHFCLGNHLAKLELRVLFEQLARRFPRMRQTGEAPPVALELHQRHQDPPRHPRLNPPSGRPLPRVRPGPSSRQHPPSSQRERRLRPAFEGPPARPEPIHPPERSEPDAPPKGAETEAPPAPPQGAPIEGFRWSSNRWTAQGTKRGGTPGGLTDRFLMKSVSAGGR</sequence>
<keyword evidence="3" id="KW-0479">Metal-binding</keyword>
<dbReference type="Pfam" id="PF00067">
    <property type="entry name" value="p450"/>
    <property type="match status" value="1"/>
</dbReference>
<keyword evidence="9" id="KW-1185">Reference proteome</keyword>
<dbReference type="PRINTS" id="PR00359">
    <property type="entry name" value="BP450"/>
</dbReference>
<comment type="caution">
    <text evidence="8">The sequence shown here is derived from an EMBL/GenBank/DDBJ whole genome shotgun (WGS) entry which is preliminary data.</text>
</comment>
<dbReference type="AlphaFoldDB" id="A0A7W5VEW5"/>
<dbReference type="PANTHER" id="PTHR46696:SF4">
    <property type="entry name" value="BIOTIN BIOSYNTHESIS CYTOCHROME P450"/>
    <property type="match status" value="1"/>
</dbReference>
<keyword evidence="4 8" id="KW-0560">Oxidoreductase</keyword>
<name>A0A7W5VEW5_9ACTN</name>
<feature type="compositionally biased region" description="Polar residues" evidence="7">
    <location>
        <begin position="473"/>
        <end position="482"/>
    </location>
</feature>
<feature type="compositionally biased region" description="Basic and acidic residues" evidence="7">
    <location>
        <begin position="437"/>
        <end position="449"/>
    </location>
</feature>
<gene>
    <name evidence="8" type="ORF">FHR33_006703</name>
</gene>
<dbReference type="EC" id="1.14.15.29" evidence="8"/>
<dbReference type="PANTHER" id="PTHR46696">
    <property type="entry name" value="P450, PUTATIVE (EUROFUNG)-RELATED"/>
    <property type="match status" value="1"/>
</dbReference>
<dbReference type="InterPro" id="IPR001128">
    <property type="entry name" value="Cyt_P450"/>
</dbReference>
<dbReference type="GO" id="GO:0036199">
    <property type="term" value="F:cholest-4-en-3-one 26-monooxygenase activity"/>
    <property type="evidence" value="ECO:0007669"/>
    <property type="project" value="UniProtKB-EC"/>
</dbReference>
<keyword evidence="6 8" id="KW-0503">Monooxygenase</keyword>
<feature type="region of interest" description="Disordered" evidence="7">
    <location>
        <begin position="384"/>
        <end position="506"/>
    </location>
</feature>
<keyword evidence="2" id="KW-0349">Heme</keyword>
<dbReference type="RefSeq" id="WP_312895824.1">
    <property type="nucleotide sequence ID" value="NZ_JACIBV010000001.1"/>
</dbReference>
<protein>
    <submittedName>
        <fullName evidence="8">Cholest-4-en-3-one 26-monooxygenase</fullName>
        <ecNumber evidence="8">1.14.15.29</ecNumber>
    </submittedName>
</protein>
<dbReference type="GO" id="GO:0020037">
    <property type="term" value="F:heme binding"/>
    <property type="evidence" value="ECO:0007669"/>
    <property type="project" value="InterPro"/>
</dbReference>
<dbReference type="GO" id="GO:0006707">
    <property type="term" value="P:cholesterol catabolic process"/>
    <property type="evidence" value="ECO:0007669"/>
    <property type="project" value="TreeGrafter"/>
</dbReference>
<dbReference type="Gene3D" id="1.10.630.10">
    <property type="entry name" value="Cytochrome P450"/>
    <property type="match status" value="1"/>
</dbReference>
<organism evidence="8 9">
    <name type="scientific">Nonomuraea dietziae</name>
    <dbReference type="NCBI Taxonomy" id="65515"/>
    <lineage>
        <taxon>Bacteria</taxon>
        <taxon>Bacillati</taxon>
        <taxon>Actinomycetota</taxon>
        <taxon>Actinomycetes</taxon>
        <taxon>Streptosporangiales</taxon>
        <taxon>Streptosporangiaceae</taxon>
        <taxon>Nonomuraea</taxon>
    </lineage>
</organism>
<dbReference type="FunFam" id="1.10.630.10:FF:000018">
    <property type="entry name" value="Cytochrome P450 monooxygenase"/>
    <property type="match status" value="1"/>
</dbReference>
<dbReference type="InterPro" id="IPR036396">
    <property type="entry name" value="Cyt_P450_sf"/>
</dbReference>
<dbReference type="CDD" id="cd11033">
    <property type="entry name" value="CYP142-like"/>
    <property type="match status" value="1"/>
</dbReference>
<dbReference type="GO" id="GO:0008395">
    <property type="term" value="F:steroid hydroxylase activity"/>
    <property type="evidence" value="ECO:0007669"/>
    <property type="project" value="TreeGrafter"/>
</dbReference>
<dbReference type="GO" id="GO:0005506">
    <property type="term" value="F:iron ion binding"/>
    <property type="evidence" value="ECO:0007669"/>
    <property type="project" value="InterPro"/>
</dbReference>
<feature type="compositionally biased region" description="Low complexity" evidence="7">
    <location>
        <begin position="408"/>
        <end position="419"/>
    </location>
</feature>
<dbReference type="Proteomes" id="UP000579945">
    <property type="component" value="Unassembled WGS sequence"/>
</dbReference>
<evidence type="ECO:0000313" key="8">
    <source>
        <dbReference type="EMBL" id="MBB3730843.1"/>
    </source>
</evidence>
<feature type="compositionally biased region" description="Pro residues" evidence="7">
    <location>
        <begin position="395"/>
        <end position="407"/>
    </location>
</feature>
<evidence type="ECO:0000256" key="5">
    <source>
        <dbReference type="ARBA" id="ARBA00023004"/>
    </source>
</evidence>
<evidence type="ECO:0000256" key="7">
    <source>
        <dbReference type="SAM" id="MobiDB-lite"/>
    </source>
</evidence>
<dbReference type="EMBL" id="JACIBV010000001">
    <property type="protein sequence ID" value="MBB3730843.1"/>
    <property type="molecule type" value="Genomic_DNA"/>
</dbReference>
<dbReference type="InterPro" id="IPR002397">
    <property type="entry name" value="Cyt_P450_B"/>
</dbReference>
<dbReference type="GeneID" id="95396460"/>
<evidence type="ECO:0000256" key="6">
    <source>
        <dbReference type="ARBA" id="ARBA00023033"/>
    </source>
</evidence>
<reference evidence="8 9" key="1">
    <citation type="submission" date="2020-08" db="EMBL/GenBank/DDBJ databases">
        <title>Sequencing the genomes of 1000 actinobacteria strains.</title>
        <authorList>
            <person name="Klenk H.-P."/>
        </authorList>
    </citation>
    <scope>NUCLEOTIDE SEQUENCE [LARGE SCALE GENOMIC DNA]</scope>
    <source>
        <strain evidence="8 9">DSM 44320</strain>
    </source>
</reference>
<dbReference type="SUPFAM" id="SSF48264">
    <property type="entry name" value="Cytochrome P450"/>
    <property type="match status" value="1"/>
</dbReference>
<evidence type="ECO:0000256" key="2">
    <source>
        <dbReference type="ARBA" id="ARBA00022617"/>
    </source>
</evidence>
<evidence type="ECO:0000256" key="4">
    <source>
        <dbReference type="ARBA" id="ARBA00023002"/>
    </source>
</evidence>
<evidence type="ECO:0000313" key="9">
    <source>
        <dbReference type="Proteomes" id="UP000579945"/>
    </source>
</evidence>
<evidence type="ECO:0000256" key="1">
    <source>
        <dbReference type="ARBA" id="ARBA00010617"/>
    </source>
</evidence>
<accession>A0A7W5VEW5</accession>